<sequence length="156" mass="18413">ALKKAGINIFPKCDSKKYVDTQNKKRKLETFVYKQLALCSTAYAFAWTKWNSKINNSKNHIVIKMIEHCANEPVAEDDWQFYMFTNRSVTKILANEYEDELIFLKENEQLSYPSLYELAKKELKFETTKSRLESVDKKHYNCMLTLLDSIKMINFS</sequence>
<name>A0A177ATH4_9BILA</name>
<dbReference type="PANTHER" id="PTHR20929">
    <property type="entry name" value="LUNG ADENOMA SUSCEPTIBILITY 1-RELATED"/>
    <property type="match status" value="1"/>
</dbReference>
<reference evidence="1 2" key="1">
    <citation type="submission" date="2016-04" db="EMBL/GenBank/DDBJ databases">
        <title>The genome of Intoshia linei affirms orthonectids as highly simplified spiralians.</title>
        <authorList>
            <person name="Mikhailov K.V."/>
            <person name="Slusarev G.S."/>
            <person name="Nikitin M.A."/>
            <person name="Logacheva M.D."/>
            <person name="Penin A."/>
            <person name="Aleoshin V."/>
            <person name="Panchin Y.V."/>
        </authorList>
    </citation>
    <scope>NUCLEOTIDE SEQUENCE [LARGE SCALE GENOMIC DNA]</scope>
    <source>
        <strain evidence="1">Intl2013</strain>
        <tissue evidence="1">Whole animal</tissue>
    </source>
</reference>
<protein>
    <submittedName>
        <fullName evidence="1">Uncharacterized protein</fullName>
    </submittedName>
</protein>
<dbReference type="GO" id="GO:0008017">
    <property type="term" value="F:microtubule binding"/>
    <property type="evidence" value="ECO:0007669"/>
    <property type="project" value="TreeGrafter"/>
</dbReference>
<dbReference type="Proteomes" id="UP000078046">
    <property type="component" value="Unassembled WGS sequence"/>
</dbReference>
<dbReference type="AlphaFoldDB" id="A0A177ATH4"/>
<dbReference type="OrthoDB" id="297923at2759"/>
<evidence type="ECO:0000313" key="2">
    <source>
        <dbReference type="Proteomes" id="UP000078046"/>
    </source>
</evidence>
<dbReference type="PANTHER" id="PTHR20929:SF11">
    <property type="entry name" value="DYNEIN AXONEMAL INTERMEDIATE CHAIN 7"/>
    <property type="match status" value="1"/>
</dbReference>
<gene>
    <name evidence="1" type="ORF">A3Q56_07609</name>
</gene>
<dbReference type="InterPro" id="IPR023247">
    <property type="entry name" value="IC97/Dnai7-like"/>
</dbReference>
<comment type="caution">
    <text evidence="1">The sequence shown here is derived from an EMBL/GenBank/DDBJ whole genome shotgun (WGS) entry which is preliminary data.</text>
</comment>
<proteinExistence type="predicted"/>
<keyword evidence="2" id="KW-1185">Reference proteome</keyword>
<accession>A0A177ATH4</accession>
<dbReference type="GO" id="GO:0005930">
    <property type="term" value="C:axoneme"/>
    <property type="evidence" value="ECO:0007669"/>
    <property type="project" value="TreeGrafter"/>
</dbReference>
<evidence type="ECO:0000313" key="1">
    <source>
        <dbReference type="EMBL" id="OAF64673.1"/>
    </source>
</evidence>
<dbReference type="GO" id="GO:0048487">
    <property type="term" value="F:beta-tubulin binding"/>
    <property type="evidence" value="ECO:0007669"/>
    <property type="project" value="TreeGrafter"/>
</dbReference>
<dbReference type="EMBL" id="LWCA01001680">
    <property type="protein sequence ID" value="OAF64673.1"/>
    <property type="molecule type" value="Genomic_DNA"/>
</dbReference>
<feature type="non-terminal residue" evidence="1">
    <location>
        <position position="1"/>
    </location>
</feature>
<organism evidence="1 2">
    <name type="scientific">Intoshia linei</name>
    <dbReference type="NCBI Taxonomy" id="1819745"/>
    <lineage>
        <taxon>Eukaryota</taxon>
        <taxon>Metazoa</taxon>
        <taxon>Spiralia</taxon>
        <taxon>Lophotrochozoa</taxon>
        <taxon>Mesozoa</taxon>
        <taxon>Orthonectida</taxon>
        <taxon>Rhopaluridae</taxon>
        <taxon>Intoshia</taxon>
    </lineage>
</organism>